<gene>
    <name evidence="1" type="ORF">DPEC_G00134850</name>
</gene>
<protein>
    <submittedName>
        <fullName evidence="1">Uncharacterized protein</fullName>
    </submittedName>
</protein>
<organism evidence="1 2">
    <name type="scientific">Dallia pectoralis</name>
    <name type="common">Alaska blackfish</name>
    <dbReference type="NCBI Taxonomy" id="75939"/>
    <lineage>
        <taxon>Eukaryota</taxon>
        <taxon>Metazoa</taxon>
        <taxon>Chordata</taxon>
        <taxon>Craniata</taxon>
        <taxon>Vertebrata</taxon>
        <taxon>Euteleostomi</taxon>
        <taxon>Actinopterygii</taxon>
        <taxon>Neopterygii</taxon>
        <taxon>Teleostei</taxon>
        <taxon>Protacanthopterygii</taxon>
        <taxon>Esociformes</taxon>
        <taxon>Umbridae</taxon>
        <taxon>Dallia</taxon>
    </lineage>
</organism>
<dbReference type="Proteomes" id="UP001157502">
    <property type="component" value="Chromosome 10"/>
</dbReference>
<comment type="caution">
    <text evidence="1">The sequence shown here is derived from an EMBL/GenBank/DDBJ whole genome shotgun (WGS) entry which is preliminary data.</text>
</comment>
<name>A0ACC2GS32_DALPE</name>
<keyword evidence="2" id="KW-1185">Reference proteome</keyword>
<evidence type="ECO:0000313" key="1">
    <source>
        <dbReference type="EMBL" id="KAJ8006402.1"/>
    </source>
</evidence>
<proteinExistence type="predicted"/>
<evidence type="ECO:0000313" key="2">
    <source>
        <dbReference type="Proteomes" id="UP001157502"/>
    </source>
</evidence>
<sequence>MVHCPLNVQCPSASYNGPLNHWSGEHALRSRCQCPVTRCLAHRFISVLRGSVSNQHSVAILGLGPLAELSPGVTLVTPGLAAQMSRQVAPPAAIWCFLTFPVFSSAGQAGQTEKASVHVYKQWSFFHRLAH</sequence>
<reference evidence="1" key="1">
    <citation type="submission" date="2021-05" db="EMBL/GenBank/DDBJ databases">
        <authorList>
            <person name="Pan Q."/>
            <person name="Jouanno E."/>
            <person name="Zahm M."/>
            <person name="Klopp C."/>
            <person name="Cabau C."/>
            <person name="Louis A."/>
            <person name="Berthelot C."/>
            <person name="Parey E."/>
            <person name="Roest Crollius H."/>
            <person name="Montfort J."/>
            <person name="Robinson-Rechavi M."/>
            <person name="Bouchez O."/>
            <person name="Lampietro C."/>
            <person name="Lopez Roques C."/>
            <person name="Donnadieu C."/>
            <person name="Postlethwait J."/>
            <person name="Bobe J."/>
            <person name="Dillon D."/>
            <person name="Chandos A."/>
            <person name="von Hippel F."/>
            <person name="Guiguen Y."/>
        </authorList>
    </citation>
    <scope>NUCLEOTIDE SEQUENCE</scope>
    <source>
        <strain evidence="1">YG-Jan2019</strain>
    </source>
</reference>
<accession>A0ACC2GS32</accession>
<dbReference type="EMBL" id="CM055737">
    <property type="protein sequence ID" value="KAJ8006402.1"/>
    <property type="molecule type" value="Genomic_DNA"/>
</dbReference>